<evidence type="ECO:0000256" key="5">
    <source>
        <dbReference type="ARBA" id="ARBA00022989"/>
    </source>
</evidence>
<dbReference type="AlphaFoldDB" id="A0A8C4Q2H2"/>
<evidence type="ECO:0000256" key="2">
    <source>
        <dbReference type="ARBA" id="ARBA00009436"/>
    </source>
</evidence>
<comment type="similarity">
    <text evidence="2">Belongs to the EMC6 family.</text>
</comment>
<dbReference type="GeneTree" id="ENSGT00390000004786"/>
<feature type="transmembrane region" description="Helical" evidence="7">
    <location>
        <begin position="52"/>
        <end position="70"/>
    </location>
</feature>
<evidence type="ECO:0000256" key="3">
    <source>
        <dbReference type="ARBA" id="ARBA00022692"/>
    </source>
</evidence>
<dbReference type="PANTHER" id="PTHR12906">
    <property type="entry name" value="PROTEIN C20ORF24 RAB5-INTERACTING PROTEIN"/>
    <property type="match status" value="1"/>
</dbReference>
<dbReference type="PANTHER" id="PTHR12906:SF0">
    <property type="entry name" value="GEL COMPLEX SUBUNIT OPTI"/>
    <property type="match status" value="1"/>
</dbReference>
<proteinExistence type="inferred from homology"/>
<evidence type="ECO:0000313" key="9">
    <source>
        <dbReference type="Proteomes" id="UP000694388"/>
    </source>
</evidence>
<keyword evidence="4" id="KW-0256">Endoplasmic reticulum</keyword>
<dbReference type="GO" id="GO:0097250">
    <property type="term" value="P:mitochondrial respirasome assembly"/>
    <property type="evidence" value="ECO:0007669"/>
    <property type="project" value="InterPro"/>
</dbReference>
<evidence type="ECO:0000256" key="7">
    <source>
        <dbReference type="SAM" id="Phobius"/>
    </source>
</evidence>
<dbReference type="Pfam" id="PF07019">
    <property type="entry name" value="EMC6"/>
    <property type="match status" value="1"/>
</dbReference>
<dbReference type="InterPro" id="IPR010742">
    <property type="entry name" value="RCAF1"/>
</dbReference>
<dbReference type="GO" id="GO:0005739">
    <property type="term" value="C:mitochondrion"/>
    <property type="evidence" value="ECO:0007669"/>
    <property type="project" value="GOC"/>
</dbReference>
<sequence>MIGGRSESHPREPGVSVMYVSGDEFLDTIYWFRQVLGLVLGIVWGVLPLRGFVGILLFCAISAGLLYLYFSNFQNVDEEEFGGTWELTKEGFMTSFSLFLVKGTENVCFCGGEIDGGWGRVGETVMGAIPE</sequence>
<protein>
    <submittedName>
        <fullName evidence="8">RAB5 interacting factor</fullName>
    </submittedName>
</protein>
<accession>A0A8C4Q2H2</accession>
<dbReference type="Proteomes" id="UP000694388">
    <property type="component" value="Unplaced"/>
</dbReference>
<keyword evidence="3 7" id="KW-0812">Transmembrane</keyword>
<organism evidence="8 9">
    <name type="scientific">Eptatretus burgeri</name>
    <name type="common">Inshore hagfish</name>
    <dbReference type="NCBI Taxonomy" id="7764"/>
    <lineage>
        <taxon>Eukaryota</taxon>
        <taxon>Metazoa</taxon>
        <taxon>Chordata</taxon>
        <taxon>Craniata</taxon>
        <taxon>Vertebrata</taxon>
        <taxon>Cyclostomata</taxon>
        <taxon>Myxini</taxon>
        <taxon>Myxiniformes</taxon>
        <taxon>Myxinidae</taxon>
        <taxon>Eptatretinae</taxon>
        <taxon>Eptatretus</taxon>
    </lineage>
</organism>
<evidence type="ECO:0000313" key="8">
    <source>
        <dbReference type="Ensembl" id="ENSEBUP00000009025.1"/>
    </source>
</evidence>
<evidence type="ECO:0000256" key="6">
    <source>
        <dbReference type="ARBA" id="ARBA00023136"/>
    </source>
</evidence>
<reference evidence="8" key="2">
    <citation type="submission" date="2025-09" db="UniProtKB">
        <authorList>
            <consortium name="Ensembl"/>
        </authorList>
    </citation>
    <scope>IDENTIFICATION</scope>
</reference>
<reference evidence="8" key="1">
    <citation type="submission" date="2025-08" db="UniProtKB">
        <authorList>
            <consortium name="Ensembl"/>
        </authorList>
    </citation>
    <scope>IDENTIFICATION</scope>
</reference>
<feature type="transmembrane region" description="Helical" evidence="7">
    <location>
        <begin position="28"/>
        <end position="47"/>
    </location>
</feature>
<keyword evidence="5 7" id="KW-1133">Transmembrane helix</keyword>
<dbReference type="InterPro" id="IPR029008">
    <property type="entry name" value="EMC6-like"/>
</dbReference>
<name>A0A8C4Q2H2_EPTBU</name>
<keyword evidence="6 7" id="KW-0472">Membrane</keyword>
<keyword evidence="9" id="KW-1185">Reference proteome</keyword>
<comment type="subcellular location">
    <subcellularLocation>
        <location evidence="1">Endoplasmic reticulum membrane</location>
        <topology evidence="1">Multi-pass membrane protein</topology>
    </subcellularLocation>
</comment>
<evidence type="ECO:0000256" key="4">
    <source>
        <dbReference type="ARBA" id="ARBA00022824"/>
    </source>
</evidence>
<dbReference type="GO" id="GO:0005789">
    <property type="term" value="C:endoplasmic reticulum membrane"/>
    <property type="evidence" value="ECO:0007669"/>
    <property type="project" value="UniProtKB-SubCell"/>
</dbReference>
<evidence type="ECO:0000256" key="1">
    <source>
        <dbReference type="ARBA" id="ARBA00004477"/>
    </source>
</evidence>
<dbReference type="Ensembl" id="ENSEBUT00000009544.1">
    <property type="protein sequence ID" value="ENSEBUP00000009025.1"/>
    <property type="gene ID" value="ENSEBUG00000005833.1"/>
</dbReference>